<dbReference type="PANTHER" id="PTHR35864">
    <property type="entry name" value="ZINC METALLOPROTEASE MJ0611-RELATED"/>
    <property type="match status" value="1"/>
</dbReference>
<evidence type="ECO:0000256" key="5">
    <source>
        <dbReference type="ARBA" id="ARBA00022670"/>
    </source>
</evidence>
<evidence type="ECO:0000256" key="13">
    <source>
        <dbReference type="SAM" id="MobiDB-lite"/>
    </source>
</evidence>
<dbReference type="GO" id="GO:0005886">
    <property type="term" value="C:plasma membrane"/>
    <property type="evidence" value="ECO:0007669"/>
    <property type="project" value="UniProtKB-SubCell"/>
</dbReference>
<feature type="transmembrane region" description="Helical" evidence="14">
    <location>
        <begin position="258"/>
        <end position="277"/>
    </location>
</feature>
<feature type="region of interest" description="Disordered" evidence="13">
    <location>
        <begin position="1"/>
        <end position="35"/>
    </location>
</feature>
<evidence type="ECO:0000256" key="6">
    <source>
        <dbReference type="ARBA" id="ARBA00022692"/>
    </source>
</evidence>
<dbReference type="GO" id="GO:0008237">
    <property type="term" value="F:metallopeptidase activity"/>
    <property type="evidence" value="ECO:0007669"/>
    <property type="project" value="UniProtKB-KW"/>
</dbReference>
<evidence type="ECO:0000256" key="12">
    <source>
        <dbReference type="ARBA" id="ARBA00023136"/>
    </source>
</evidence>
<dbReference type="InterPro" id="IPR052348">
    <property type="entry name" value="Metallopeptidase_M50B"/>
</dbReference>
<evidence type="ECO:0000256" key="11">
    <source>
        <dbReference type="ARBA" id="ARBA00023049"/>
    </source>
</evidence>
<feature type="domain" description="Peptidase M50" evidence="15">
    <location>
        <begin position="186"/>
        <end position="242"/>
    </location>
</feature>
<comment type="cofactor">
    <cofactor evidence="1">
        <name>Zn(2+)</name>
        <dbReference type="ChEBI" id="CHEBI:29105"/>
    </cofactor>
</comment>
<keyword evidence="4" id="KW-1003">Cell membrane</keyword>
<evidence type="ECO:0000256" key="8">
    <source>
        <dbReference type="ARBA" id="ARBA00022801"/>
    </source>
</evidence>
<keyword evidence="7" id="KW-0479">Metal-binding</keyword>
<feature type="transmembrane region" description="Helical" evidence="14">
    <location>
        <begin position="146"/>
        <end position="173"/>
    </location>
</feature>
<feature type="transmembrane region" description="Helical" evidence="14">
    <location>
        <begin position="114"/>
        <end position="134"/>
    </location>
</feature>
<dbReference type="AlphaFoldDB" id="A0A150M6U2"/>
<comment type="similarity">
    <text evidence="3">Belongs to the peptidase M50B family.</text>
</comment>
<reference evidence="16 17" key="1">
    <citation type="submission" date="2016-01" db="EMBL/GenBank/DDBJ databases">
        <title>Draft Genome Sequences of Seven Thermophilic Sporeformers Isolated from Foods.</title>
        <authorList>
            <person name="Berendsen E.M."/>
            <person name="Wells-Bennik M.H."/>
            <person name="Krawcyk A.O."/>
            <person name="De Jong A."/>
            <person name="Holsappel S."/>
            <person name="Eijlander R.T."/>
            <person name="Kuipers O.P."/>
        </authorList>
    </citation>
    <scope>NUCLEOTIDE SEQUENCE [LARGE SCALE GENOMIC DNA]</scope>
    <source>
        <strain evidence="16 17">B4135</strain>
    </source>
</reference>
<protein>
    <recommendedName>
        <fullName evidence="15">Peptidase M50 domain-containing protein</fullName>
    </recommendedName>
</protein>
<feature type="transmembrane region" description="Helical" evidence="14">
    <location>
        <begin position="185"/>
        <end position="206"/>
    </location>
</feature>
<dbReference type="CDD" id="cd06158">
    <property type="entry name" value="S2P-M50_like_1"/>
    <property type="match status" value="1"/>
</dbReference>
<keyword evidence="9" id="KW-0862">Zinc</keyword>
<evidence type="ECO:0000256" key="2">
    <source>
        <dbReference type="ARBA" id="ARBA00004651"/>
    </source>
</evidence>
<evidence type="ECO:0000313" key="17">
    <source>
        <dbReference type="Proteomes" id="UP000075683"/>
    </source>
</evidence>
<dbReference type="GO" id="GO:0046872">
    <property type="term" value="F:metal ion binding"/>
    <property type="evidence" value="ECO:0007669"/>
    <property type="project" value="UniProtKB-KW"/>
</dbReference>
<keyword evidence="10 14" id="KW-1133">Transmembrane helix</keyword>
<keyword evidence="5" id="KW-0645">Protease</keyword>
<evidence type="ECO:0000256" key="14">
    <source>
        <dbReference type="SAM" id="Phobius"/>
    </source>
</evidence>
<comment type="subcellular location">
    <subcellularLocation>
        <location evidence="2">Cell membrane</location>
        <topology evidence="2">Multi-pass membrane protein</topology>
    </subcellularLocation>
</comment>
<dbReference type="EMBL" id="LQYT01000037">
    <property type="protein sequence ID" value="KYD19932.1"/>
    <property type="molecule type" value="Genomic_DNA"/>
</dbReference>
<organism evidence="16 17">
    <name type="scientific">Caldibacillus debilis</name>
    <dbReference type="NCBI Taxonomy" id="301148"/>
    <lineage>
        <taxon>Bacteria</taxon>
        <taxon>Bacillati</taxon>
        <taxon>Bacillota</taxon>
        <taxon>Bacilli</taxon>
        <taxon>Bacillales</taxon>
        <taxon>Bacillaceae</taxon>
        <taxon>Caldibacillus</taxon>
    </lineage>
</organism>
<name>A0A150M6U2_9BACI</name>
<dbReference type="Proteomes" id="UP000075683">
    <property type="component" value="Unassembled WGS sequence"/>
</dbReference>
<gene>
    <name evidence="16" type="ORF">B4135_0831</name>
</gene>
<comment type="caution">
    <text evidence="16">The sequence shown here is derived from an EMBL/GenBank/DDBJ whole genome shotgun (WGS) entry which is preliminary data.</text>
</comment>
<accession>A0A150M6U2</accession>
<evidence type="ECO:0000256" key="4">
    <source>
        <dbReference type="ARBA" id="ARBA00022475"/>
    </source>
</evidence>
<evidence type="ECO:0000313" key="16">
    <source>
        <dbReference type="EMBL" id="KYD19932.1"/>
    </source>
</evidence>
<dbReference type="Pfam" id="PF02163">
    <property type="entry name" value="Peptidase_M50"/>
    <property type="match status" value="1"/>
</dbReference>
<dbReference type="InterPro" id="IPR008915">
    <property type="entry name" value="Peptidase_M50"/>
</dbReference>
<feature type="transmembrane region" description="Helical" evidence="14">
    <location>
        <begin position="71"/>
        <end position="94"/>
    </location>
</feature>
<dbReference type="GO" id="GO:0006508">
    <property type="term" value="P:proteolysis"/>
    <property type="evidence" value="ECO:0007669"/>
    <property type="project" value="UniProtKB-KW"/>
</dbReference>
<evidence type="ECO:0000256" key="7">
    <source>
        <dbReference type="ARBA" id="ARBA00022723"/>
    </source>
</evidence>
<keyword evidence="11" id="KW-0482">Metalloprotease</keyword>
<proteinExistence type="inferred from homology"/>
<sequence>MKMEGSIPHSAGVLPDEAGRRDVPLAPPGRGPAGKRGIPSLFQAQHFRGADDMEGFIQFLNSILYYDLQSLPFIVISLLIAFTVHEFSHAYFAYKFGDPTAKNQGRLTLNPISHLDPIGTVVLLIAGFGWARPVPVNRFYFKNPRLAGVVVSAAGPLSNLLLAFIGGACLFLLFSAFSGSVWVPYAAQFFNVFIQLNLILFVFNLLPLPPLDGYRIVEDLVPAHVRVRMAALEAYGLIIFLVLIFVDPLYHLTIGPLFQYVVPALYHFIIGIFLGVFA</sequence>
<keyword evidence="6 14" id="KW-0812">Transmembrane</keyword>
<evidence type="ECO:0000256" key="10">
    <source>
        <dbReference type="ARBA" id="ARBA00022989"/>
    </source>
</evidence>
<evidence type="ECO:0000256" key="9">
    <source>
        <dbReference type="ARBA" id="ARBA00022833"/>
    </source>
</evidence>
<keyword evidence="12 14" id="KW-0472">Membrane</keyword>
<dbReference type="PANTHER" id="PTHR35864:SF1">
    <property type="entry name" value="ZINC METALLOPROTEASE YWHC-RELATED"/>
    <property type="match status" value="1"/>
</dbReference>
<feature type="transmembrane region" description="Helical" evidence="14">
    <location>
        <begin position="227"/>
        <end position="246"/>
    </location>
</feature>
<keyword evidence="8" id="KW-0378">Hydrolase</keyword>
<dbReference type="STRING" id="301148.B4135_0831"/>
<evidence type="ECO:0000256" key="3">
    <source>
        <dbReference type="ARBA" id="ARBA00007931"/>
    </source>
</evidence>
<evidence type="ECO:0000256" key="1">
    <source>
        <dbReference type="ARBA" id="ARBA00001947"/>
    </source>
</evidence>
<evidence type="ECO:0000259" key="15">
    <source>
        <dbReference type="Pfam" id="PF02163"/>
    </source>
</evidence>
<dbReference type="InterPro" id="IPR044537">
    <property type="entry name" value="Rip2-like"/>
</dbReference>
<dbReference type="PATRIC" id="fig|301148.3.peg.3206"/>